<dbReference type="EMBL" id="CP061470">
    <property type="protein sequence ID" value="QNU18947.1"/>
    <property type="molecule type" value="Genomic_DNA"/>
</dbReference>
<proteinExistence type="predicted"/>
<gene>
    <name evidence="1" type="ORF">IC807_04690</name>
</gene>
<accession>A0A7H1RXF8</accession>
<dbReference type="KEGG" id="gza:IC807_04690"/>
<dbReference type="Proteomes" id="UP000516388">
    <property type="component" value="Chromosome"/>
</dbReference>
<keyword evidence="2" id="KW-1185">Reference proteome</keyword>
<evidence type="ECO:0000313" key="1">
    <source>
        <dbReference type="EMBL" id="QNU18947.1"/>
    </source>
</evidence>
<organism evidence="1 2">
    <name type="scientific">Geobacillus zalihae</name>
    <dbReference type="NCBI Taxonomy" id="213419"/>
    <lineage>
        <taxon>Bacteria</taxon>
        <taxon>Bacillati</taxon>
        <taxon>Bacillota</taxon>
        <taxon>Bacilli</taxon>
        <taxon>Bacillales</taxon>
        <taxon>Anoxybacillaceae</taxon>
        <taxon>Geobacillus</taxon>
    </lineage>
</organism>
<name>A0A7H1RXF8_9BACL</name>
<reference evidence="1 2" key="1">
    <citation type="submission" date="2020-09" db="EMBL/GenBank/DDBJ databases">
        <title>Complete Geobacillus genomes through the use of hybrid genome assembly.</title>
        <authorList>
            <person name="Vera D.L."/>
            <person name="Venkateswaran K."/>
            <person name="Singh N.K."/>
            <person name="Landry K."/>
        </authorList>
    </citation>
    <scope>NUCLEOTIDE SEQUENCE [LARGE SCALE GENOMIC DNA]</scope>
    <source>
        <strain evidence="1 2">SURF-189</strain>
    </source>
</reference>
<dbReference type="AlphaFoldDB" id="A0A7H1RXF8"/>
<protein>
    <submittedName>
        <fullName evidence="1">Uncharacterized protein</fullName>
    </submittedName>
</protein>
<evidence type="ECO:0000313" key="2">
    <source>
        <dbReference type="Proteomes" id="UP000516388"/>
    </source>
</evidence>
<dbReference type="RefSeq" id="WP_020755867.1">
    <property type="nucleotide sequence ID" value="NZ_CP061470.1"/>
</dbReference>
<sequence length="109" mass="12251">MAIESNLHLLHHDCIAFATVRRNDSSYRCLEQILSKTDQSVRFALKPKVETEDIQLLQNDHPLYKLALELGGTETQKATIPVAIVKANVLERIQIELDQINVVDGTGEN</sequence>